<keyword evidence="1" id="KW-0732">Signal</keyword>
<feature type="signal peptide" evidence="1">
    <location>
        <begin position="1"/>
        <end position="24"/>
    </location>
</feature>
<keyword evidence="3" id="KW-1185">Reference proteome</keyword>
<accession>A0A0G4G3E7</accession>
<proteinExistence type="predicted"/>
<dbReference type="EMBL" id="CDMY01000554">
    <property type="protein sequence ID" value="CEM22672.1"/>
    <property type="molecule type" value="Genomic_DNA"/>
</dbReference>
<evidence type="ECO:0000313" key="3">
    <source>
        <dbReference type="Proteomes" id="UP000041254"/>
    </source>
</evidence>
<feature type="chain" id="PRO_5005189447" evidence="1">
    <location>
        <begin position="25"/>
        <end position="176"/>
    </location>
</feature>
<organism evidence="2 3">
    <name type="scientific">Vitrella brassicaformis (strain CCMP3155)</name>
    <dbReference type="NCBI Taxonomy" id="1169540"/>
    <lineage>
        <taxon>Eukaryota</taxon>
        <taxon>Sar</taxon>
        <taxon>Alveolata</taxon>
        <taxon>Colpodellida</taxon>
        <taxon>Vitrellaceae</taxon>
        <taxon>Vitrella</taxon>
    </lineage>
</organism>
<dbReference type="VEuPathDB" id="CryptoDB:Vbra_21927"/>
<dbReference type="Proteomes" id="UP000041254">
    <property type="component" value="Unassembled WGS sequence"/>
</dbReference>
<sequence>MTSGASVLLSLIALIASGVKATAAHGGRGHAAPTSPPWALKAFDCNEHHKCGIDNPCGDPSLECRTAEEYWECNETGFRLKKQIYFDEYNRQFDSAGRRTIHNLRDPKLPAYSQWIRDTFFSHCMCCVFIPEADYDDEQLPPVGSERDIPAWAFSAEPMRDYKIPPGVFMPEPDYD</sequence>
<protein>
    <submittedName>
        <fullName evidence="2">Uncharacterized protein</fullName>
    </submittedName>
</protein>
<evidence type="ECO:0000256" key="1">
    <source>
        <dbReference type="SAM" id="SignalP"/>
    </source>
</evidence>
<evidence type="ECO:0000313" key="2">
    <source>
        <dbReference type="EMBL" id="CEM22672.1"/>
    </source>
</evidence>
<dbReference type="AlphaFoldDB" id="A0A0G4G3E7"/>
<gene>
    <name evidence="2" type="ORF">Vbra_21927</name>
</gene>
<dbReference type="InParanoid" id="A0A0G4G3E7"/>
<name>A0A0G4G3E7_VITBC</name>
<reference evidence="2 3" key="1">
    <citation type="submission" date="2014-11" db="EMBL/GenBank/DDBJ databases">
        <authorList>
            <person name="Zhu J."/>
            <person name="Qi W."/>
            <person name="Song R."/>
        </authorList>
    </citation>
    <scope>NUCLEOTIDE SEQUENCE [LARGE SCALE GENOMIC DNA]</scope>
</reference>